<dbReference type="AlphaFoldDB" id="D1B4J1"/>
<dbReference type="HOGENOM" id="CLU_2703490_0_0_7"/>
<dbReference type="InterPro" id="IPR041657">
    <property type="entry name" value="HTH_17"/>
</dbReference>
<name>D1B4J1_SULD5</name>
<gene>
    <name evidence="2" type="ordered locus">Sdel_1996</name>
</gene>
<dbReference type="KEGG" id="sdl:Sdel_1996"/>
<reference evidence="2 3" key="2">
    <citation type="journal article" date="2010" name="Stand. Genomic Sci.">
        <title>Complete genome sequence of Sulfurospirillum deleyianum type strain (5175).</title>
        <authorList>
            <person name="Sikorski J."/>
            <person name="Lapidus A."/>
            <person name="Copeland A."/>
            <person name="Glavina Del Rio T."/>
            <person name="Nolan M."/>
            <person name="Lucas S."/>
            <person name="Chen F."/>
            <person name="Tice H."/>
            <person name="Cheng J.F."/>
            <person name="Saunders E."/>
            <person name="Bruce D."/>
            <person name="Goodwin L."/>
            <person name="Pitluck S."/>
            <person name="Ovchinnikova G."/>
            <person name="Pati A."/>
            <person name="Ivanova N."/>
            <person name="Mavromatis K."/>
            <person name="Chen A."/>
            <person name="Palaniappan K."/>
            <person name="Chain P."/>
            <person name="Land M."/>
            <person name="Hauser L."/>
            <person name="Chang Y.J."/>
            <person name="Jeffries C.D."/>
            <person name="Brettin T."/>
            <person name="Detter J.C."/>
            <person name="Han C."/>
            <person name="Rohde M."/>
            <person name="Lang E."/>
            <person name="Spring S."/>
            <person name="Goker M."/>
            <person name="Bristow J."/>
            <person name="Eisen J.A."/>
            <person name="Markowitz V."/>
            <person name="Hugenholtz P."/>
            <person name="Kyrpides N.C."/>
            <person name="Klenk H.P."/>
        </authorList>
    </citation>
    <scope>NUCLEOTIDE SEQUENCE [LARGE SCALE GENOMIC DNA]</scope>
    <source>
        <strain evidence="3">ATCC 51133 / DSM 6946 / 5175</strain>
    </source>
</reference>
<dbReference type="OrthoDB" id="116243at2"/>
<dbReference type="InterPro" id="IPR009061">
    <property type="entry name" value="DNA-bd_dom_put_sf"/>
</dbReference>
<dbReference type="Pfam" id="PF12728">
    <property type="entry name" value="HTH_17"/>
    <property type="match status" value="1"/>
</dbReference>
<keyword evidence="3" id="KW-1185">Reference proteome</keyword>
<sequence length="73" mass="8391">MNQFLTQKEAAEFLKISDETLKRYKQKGALVCGVHFFKREGIVRFDSEQLTRWLKGENSINVSSAVDRILASI</sequence>
<evidence type="ECO:0000259" key="1">
    <source>
        <dbReference type="Pfam" id="PF12728"/>
    </source>
</evidence>
<dbReference type="STRING" id="525898.Sdel_1996"/>
<evidence type="ECO:0000313" key="3">
    <source>
        <dbReference type="Proteomes" id="UP000002222"/>
    </source>
</evidence>
<proteinExistence type="predicted"/>
<reference evidence="3" key="1">
    <citation type="submission" date="2009-11" db="EMBL/GenBank/DDBJ databases">
        <title>The complete genome of Sulfurospirillum deleyianum DSM 6946.</title>
        <authorList>
            <consortium name="US DOE Joint Genome Institute (JGI-PGF)"/>
            <person name="Lucas S."/>
            <person name="Copeland A."/>
            <person name="Lapidus A."/>
            <person name="Glavina del Rio T."/>
            <person name="Dalin E."/>
            <person name="Tice H."/>
            <person name="Bruce D."/>
            <person name="Goodwin L."/>
            <person name="Pitluck S."/>
            <person name="Kyrpides N."/>
            <person name="Mavromatis K."/>
            <person name="Ivanova N."/>
            <person name="Ovchinnikova G."/>
            <person name="Munk A.C."/>
            <person name="Lu M."/>
            <person name="Brettin T."/>
            <person name="Detter J.C."/>
            <person name="Han C."/>
            <person name="Tapia R."/>
            <person name="Larimer F."/>
            <person name="Land M."/>
            <person name="Hauser L."/>
            <person name="Markowitz V."/>
            <person name="Cheng J.F."/>
            <person name="Hugenholtz P."/>
            <person name="Woyke T."/>
            <person name="Wu D."/>
            <person name="Aumann P."/>
            <person name="Schneider S."/>
            <person name="Lang E."/>
            <person name="Spring S."/>
            <person name="Klenk H.P."/>
            <person name="Eisen J.A."/>
        </authorList>
    </citation>
    <scope>NUCLEOTIDE SEQUENCE [LARGE SCALE GENOMIC DNA]</scope>
    <source>
        <strain evidence="3">ATCC 51133 / DSM 6946 / 5175</strain>
    </source>
</reference>
<evidence type="ECO:0000313" key="2">
    <source>
        <dbReference type="EMBL" id="ACZ13011.1"/>
    </source>
</evidence>
<dbReference type="RefSeq" id="WP_012857759.1">
    <property type="nucleotide sequence ID" value="NC_013512.1"/>
</dbReference>
<dbReference type="EMBL" id="CP001816">
    <property type="protein sequence ID" value="ACZ13011.1"/>
    <property type="molecule type" value="Genomic_DNA"/>
</dbReference>
<protein>
    <recommendedName>
        <fullName evidence="1">Helix-turn-helix domain-containing protein</fullName>
    </recommendedName>
</protein>
<dbReference type="SUPFAM" id="SSF46955">
    <property type="entry name" value="Putative DNA-binding domain"/>
    <property type="match status" value="1"/>
</dbReference>
<feature type="domain" description="Helix-turn-helix" evidence="1">
    <location>
        <begin position="4"/>
        <end position="56"/>
    </location>
</feature>
<organism evidence="2 3">
    <name type="scientific">Sulfurospirillum deleyianum (strain ATCC 51133 / DSM 6946 / 5175)</name>
    <dbReference type="NCBI Taxonomy" id="525898"/>
    <lineage>
        <taxon>Bacteria</taxon>
        <taxon>Pseudomonadati</taxon>
        <taxon>Campylobacterota</taxon>
        <taxon>Epsilonproteobacteria</taxon>
        <taxon>Campylobacterales</taxon>
        <taxon>Sulfurospirillaceae</taxon>
        <taxon>Sulfurospirillum</taxon>
    </lineage>
</organism>
<accession>D1B4J1</accession>
<dbReference type="Proteomes" id="UP000002222">
    <property type="component" value="Chromosome"/>
</dbReference>